<dbReference type="CDD" id="cd00161">
    <property type="entry name" value="beta-trefoil_Ricin-like"/>
    <property type="match status" value="1"/>
</dbReference>
<evidence type="ECO:0000313" key="4">
    <source>
        <dbReference type="Proteomes" id="UP000053127"/>
    </source>
</evidence>
<keyword evidence="1" id="KW-0732">Signal</keyword>
<feature type="chain" id="PRO_5007101486" description="Ricin B lectin domain-containing protein" evidence="1">
    <location>
        <begin position="29"/>
        <end position="164"/>
    </location>
</feature>
<feature type="signal peptide" evidence="1">
    <location>
        <begin position="1"/>
        <end position="28"/>
    </location>
</feature>
<evidence type="ECO:0000313" key="3">
    <source>
        <dbReference type="EMBL" id="KUM92664.1"/>
    </source>
</evidence>
<evidence type="ECO:0000256" key="1">
    <source>
        <dbReference type="SAM" id="SignalP"/>
    </source>
</evidence>
<sequence>MSKTLRRLLLLPAAALALLSTQALPAHAGATFNLRTPWGGSPCLRPDSNNLGVSVHAYACDGYSNHWTFANVHPDGTYEFEWLPNGGCLIPNWNQQASPVVVTNGNNVCNNDSSRWYLKGLPDGKTQIVNVATGLVLDYDSSGANRGLQLWPAWGDLNQEFFLS</sequence>
<dbReference type="Pfam" id="PF14200">
    <property type="entry name" value="RicinB_lectin_2"/>
    <property type="match status" value="1"/>
</dbReference>
<dbReference type="OrthoDB" id="4210424at2"/>
<accession>A0A101NG86</accession>
<proteinExistence type="predicted"/>
<reference evidence="3 4" key="1">
    <citation type="submission" date="2015-10" db="EMBL/GenBank/DDBJ databases">
        <title>Draft genome sequence of Streptomyces yokosukanensis DSM 40224, type strain for the species Streptomyces yokosukanensis.</title>
        <authorList>
            <person name="Ruckert C."/>
            <person name="Winkler A."/>
            <person name="Kalinowski J."/>
            <person name="Kampfer P."/>
            <person name="Glaeser S."/>
        </authorList>
    </citation>
    <scope>NUCLEOTIDE SEQUENCE [LARGE SCALE GENOMIC DNA]</scope>
    <source>
        <strain evidence="3 4">DSM 40224</strain>
    </source>
</reference>
<dbReference type="SUPFAM" id="SSF50370">
    <property type="entry name" value="Ricin B-like lectins"/>
    <property type="match status" value="1"/>
</dbReference>
<comment type="caution">
    <text evidence="3">The sequence shown here is derived from an EMBL/GenBank/DDBJ whole genome shotgun (WGS) entry which is preliminary data.</text>
</comment>
<organism evidence="3 4">
    <name type="scientific">Streptomyces yokosukanensis</name>
    <dbReference type="NCBI Taxonomy" id="67386"/>
    <lineage>
        <taxon>Bacteria</taxon>
        <taxon>Bacillati</taxon>
        <taxon>Actinomycetota</taxon>
        <taxon>Actinomycetes</taxon>
        <taxon>Kitasatosporales</taxon>
        <taxon>Streptomycetaceae</taxon>
        <taxon>Streptomyces</taxon>
    </lineage>
</organism>
<gene>
    <name evidence="3" type="ORF">AQI95_44050</name>
</gene>
<dbReference type="Proteomes" id="UP000053127">
    <property type="component" value="Unassembled WGS sequence"/>
</dbReference>
<name>A0A101NG86_9ACTN</name>
<dbReference type="PROSITE" id="PS50231">
    <property type="entry name" value="RICIN_B_LECTIN"/>
    <property type="match status" value="1"/>
</dbReference>
<dbReference type="RefSeq" id="WP_067137117.1">
    <property type="nucleotide sequence ID" value="NZ_KQ948272.1"/>
</dbReference>
<dbReference type="EMBL" id="LMWN01000157">
    <property type="protein sequence ID" value="KUM92664.1"/>
    <property type="molecule type" value="Genomic_DNA"/>
</dbReference>
<feature type="domain" description="Ricin B lectin" evidence="2">
    <location>
        <begin position="65"/>
        <end position="145"/>
    </location>
</feature>
<dbReference type="Gene3D" id="2.80.10.50">
    <property type="match status" value="1"/>
</dbReference>
<keyword evidence="4" id="KW-1185">Reference proteome</keyword>
<dbReference type="AlphaFoldDB" id="A0A101NG86"/>
<protein>
    <recommendedName>
        <fullName evidence="2">Ricin B lectin domain-containing protein</fullName>
    </recommendedName>
</protein>
<dbReference type="InterPro" id="IPR035992">
    <property type="entry name" value="Ricin_B-like_lectins"/>
</dbReference>
<evidence type="ECO:0000259" key="2">
    <source>
        <dbReference type="Pfam" id="PF14200"/>
    </source>
</evidence>
<dbReference type="InterPro" id="IPR000772">
    <property type="entry name" value="Ricin_B_lectin"/>
</dbReference>